<organism evidence="2 3">
    <name type="scientific">Methyloligella solikamskensis</name>
    <dbReference type="NCBI Taxonomy" id="1177756"/>
    <lineage>
        <taxon>Bacteria</taxon>
        <taxon>Pseudomonadati</taxon>
        <taxon>Pseudomonadota</taxon>
        <taxon>Alphaproteobacteria</taxon>
        <taxon>Hyphomicrobiales</taxon>
        <taxon>Hyphomicrobiaceae</taxon>
        <taxon>Methyloligella</taxon>
    </lineage>
</organism>
<dbReference type="EMBL" id="JBHTJO010000001">
    <property type="protein sequence ID" value="MFD0986610.1"/>
    <property type="molecule type" value="Genomic_DNA"/>
</dbReference>
<dbReference type="SMART" id="SM00052">
    <property type="entry name" value="EAL"/>
    <property type="match status" value="1"/>
</dbReference>
<dbReference type="Proteomes" id="UP001597102">
    <property type="component" value="Unassembled WGS sequence"/>
</dbReference>
<name>A0ABW3J823_9HYPH</name>
<accession>A0ABW3J823</accession>
<proteinExistence type="predicted"/>
<dbReference type="Gene3D" id="3.30.70.270">
    <property type="match status" value="1"/>
</dbReference>
<dbReference type="CDD" id="cd01948">
    <property type="entry name" value="EAL"/>
    <property type="match status" value="1"/>
</dbReference>
<dbReference type="Gene3D" id="3.30.450.40">
    <property type="match status" value="1"/>
</dbReference>
<dbReference type="SUPFAM" id="SSF141868">
    <property type="entry name" value="EAL domain-like"/>
    <property type="match status" value="1"/>
</dbReference>
<dbReference type="InterPro" id="IPR035919">
    <property type="entry name" value="EAL_sf"/>
</dbReference>
<dbReference type="SMART" id="SM00065">
    <property type="entry name" value="GAF"/>
    <property type="match status" value="1"/>
</dbReference>
<evidence type="ECO:0000313" key="3">
    <source>
        <dbReference type="Proteomes" id="UP001597102"/>
    </source>
</evidence>
<dbReference type="InterPro" id="IPR003018">
    <property type="entry name" value="GAF"/>
</dbReference>
<dbReference type="InterPro" id="IPR050706">
    <property type="entry name" value="Cyclic-di-GMP_PDE-like"/>
</dbReference>
<sequence length="614" mass="68865">MTEPTATAAIERFPQTAERRRLLALRSLGLLDTAPSASFDRITRLASQIFDLPIAAVSLTDENRQWFKSRIGLEQTEVPRDKAPCAEVIEKKDVLVLRDLLQHDKYADSLLAQHGIRFYAGAPLITRDGYGLGTMCVLGTEPREVTDDECVALRDLAALVMAQIELEHAFGRVDPVTGLPSRNQFIEDVQDFARDEEGETRYATLIDFAHPSELAQTMRVLGPAFIDSFMDNVTREIGEAFGEDQRLYMAGNGQCIYLVDQIDEKLRATEIEKLRRCIQKTLSSTNPPVLFTSSIGVVPFQLGESDPQDVIRMAHSAAEEARHCDRKLSFYSPQLDEAERRRYRLLADIREAIRTEDQLYLAYQPRIDVASHKYIGAEALIRWTHPELGNIAPGEFIPLLEQTSLTRELTAWVIDTAVRQMAAWKKQGMELNVSVNISAENLGEGDFAARLIQTLQQHEIDPETLELELTEGAILKKGEQALRQLNVIDQAGVVVAIDDFGTGYSNLAYLLDIPAGVVKLDRSLVQALGKEDRSRTLVRTLFTTLHNLGYRVVAEGVETIELFEALQKERCDEAQGFLFSPALAPKLFEEWVRVNSKHREADEEALPHPLPKSA</sequence>
<dbReference type="InterPro" id="IPR029016">
    <property type="entry name" value="GAF-like_dom_sf"/>
</dbReference>
<dbReference type="SUPFAM" id="SSF55781">
    <property type="entry name" value="GAF domain-like"/>
    <property type="match status" value="1"/>
</dbReference>
<evidence type="ECO:0000313" key="2">
    <source>
        <dbReference type="EMBL" id="MFD0986610.1"/>
    </source>
</evidence>
<reference evidence="3" key="1">
    <citation type="journal article" date="2019" name="Int. J. Syst. Evol. Microbiol.">
        <title>The Global Catalogue of Microorganisms (GCM) 10K type strain sequencing project: providing services to taxonomists for standard genome sequencing and annotation.</title>
        <authorList>
            <consortium name="The Broad Institute Genomics Platform"/>
            <consortium name="The Broad Institute Genome Sequencing Center for Infectious Disease"/>
            <person name="Wu L."/>
            <person name="Ma J."/>
        </authorList>
    </citation>
    <scope>NUCLEOTIDE SEQUENCE [LARGE SCALE GENOMIC DNA]</scope>
    <source>
        <strain evidence="3">CCUG 61697</strain>
    </source>
</reference>
<dbReference type="PANTHER" id="PTHR33121:SF19">
    <property type="entry name" value="CYCLIC DI-GMP PHOSPHODIESTERASE PA2567"/>
    <property type="match status" value="1"/>
</dbReference>
<dbReference type="InterPro" id="IPR029787">
    <property type="entry name" value="Nucleotide_cyclase"/>
</dbReference>
<dbReference type="RefSeq" id="WP_379087076.1">
    <property type="nucleotide sequence ID" value="NZ_JBHTJO010000001.1"/>
</dbReference>
<dbReference type="Pfam" id="PF00563">
    <property type="entry name" value="EAL"/>
    <property type="match status" value="1"/>
</dbReference>
<dbReference type="SUPFAM" id="SSF55073">
    <property type="entry name" value="Nucleotide cyclase"/>
    <property type="match status" value="1"/>
</dbReference>
<evidence type="ECO:0000259" key="1">
    <source>
        <dbReference type="PROSITE" id="PS50883"/>
    </source>
</evidence>
<protein>
    <submittedName>
        <fullName evidence="2">EAL domain-containing protein</fullName>
    </submittedName>
</protein>
<dbReference type="PANTHER" id="PTHR33121">
    <property type="entry name" value="CYCLIC DI-GMP PHOSPHODIESTERASE PDEF"/>
    <property type="match status" value="1"/>
</dbReference>
<keyword evidence="3" id="KW-1185">Reference proteome</keyword>
<dbReference type="Gene3D" id="3.20.20.450">
    <property type="entry name" value="EAL domain"/>
    <property type="match status" value="1"/>
</dbReference>
<feature type="domain" description="EAL" evidence="1">
    <location>
        <begin position="342"/>
        <end position="596"/>
    </location>
</feature>
<gene>
    <name evidence="2" type="ORF">ACFQ2F_05820</name>
</gene>
<dbReference type="Pfam" id="PF01590">
    <property type="entry name" value="GAF"/>
    <property type="match status" value="1"/>
</dbReference>
<dbReference type="InterPro" id="IPR000160">
    <property type="entry name" value="GGDEF_dom"/>
</dbReference>
<dbReference type="InterPro" id="IPR043128">
    <property type="entry name" value="Rev_trsase/Diguanyl_cyclase"/>
</dbReference>
<dbReference type="Pfam" id="PF00990">
    <property type="entry name" value="GGDEF"/>
    <property type="match status" value="1"/>
</dbReference>
<comment type="caution">
    <text evidence="2">The sequence shown here is derived from an EMBL/GenBank/DDBJ whole genome shotgun (WGS) entry which is preliminary data.</text>
</comment>
<dbReference type="InterPro" id="IPR001633">
    <property type="entry name" value="EAL_dom"/>
</dbReference>
<dbReference type="PROSITE" id="PS50883">
    <property type="entry name" value="EAL"/>
    <property type="match status" value="1"/>
</dbReference>